<dbReference type="Proteomes" id="UP000054630">
    <property type="component" value="Unassembled WGS sequence"/>
</dbReference>
<feature type="signal peptide" evidence="3">
    <location>
        <begin position="1"/>
        <end position="30"/>
    </location>
</feature>
<feature type="domain" description="ShKT" evidence="4">
    <location>
        <begin position="60"/>
        <end position="97"/>
    </location>
</feature>
<gene>
    <name evidence="5" type="primary">mab-7</name>
    <name evidence="5" type="ORF">T07_9286</name>
</gene>
<proteinExistence type="predicted"/>
<dbReference type="SMART" id="SM00254">
    <property type="entry name" value="ShKT"/>
    <property type="match status" value="1"/>
</dbReference>
<evidence type="ECO:0000313" key="5">
    <source>
        <dbReference type="EMBL" id="KRX28359.1"/>
    </source>
</evidence>
<dbReference type="Pfam" id="PF01549">
    <property type="entry name" value="ShK"/>
    <property type="match status" value="1"/>
</dbReference>
<evidence type="ECO:0000259" key="4">
    <source>
        <dbReference type="PROSITE" id="PS51670"/>
    </source>
</evidence>
<evidence type="ECO:0000256" key="2">
    <source>
        <dbReference type="PROSITE-ProRule" id="PRU01005"/>
    </source>
</evidence>
<evidence type="ECO:0000256" key="1">
    <source>
        <dbReference type="ARBA" id="ARBA00036993"/>
    </source>
</evidence>
<evidence type="ECO:0000256" key="3">
    <source>
        <dbReference type="SAM" id="SignalP"/>
    </source>
</evidence>
<dbReference type="InterPro" id="IPR012674">
    <property type="entry name" value="Calycin"/>
</dbReference>
<dbReference type="EMBL" id="JYDL01000001">
    <property type="protein sequence ID" value="KRX28359.1"/>
    <property type="molecule type" value="Genomic_DNA"/>
</dbReference>
<dbReference type="Pfam" id="PF08768">
    <property type="entry name" value="THAP4_heme-bd"/>
    <property type="match status" value="1"/>
</dbReference>
<comment type="caution">
    <text evidence="5">The sequence shown here is derived from an EMBL/GenBank/DDBJ whole genome shotgun (WGS) entry which is preliminary data.</text>
</comment>
<keyword evidence="3" id="KW-0732">Signal</keyword>
<comment type="caution">
    <text evidence="2">Lacks conserved residue(s) required for the propagation of feature annotation.</text>
</comment>
<organism evidence="5 6">
    <name type="scientific">Trichinella nelsoni</name>
    <dbReference type="NCBI Taxonomy" id="6336"/>
    <lineage>
        <taxon>Eukaryota</taxon>
        <taxon>Metazoa</taxon>
        <taxon>Ecdysozoa</taxon>
        <taxon>Nematoda</taxon>
        <taxon>Enoplea</taxon>
        <taxon>Dorylaimia</taxon>
        <taxon>Trichinellida</taxon>
        <taxon>Trichinellidae</taxon>
        <taxon>Trichinella</taxon>
    </lineage>
</organism>
<sequence>MNNSILKCYCYKCVATCIVAVILCVGVVCGQCPCEHGHCTANQTCRCDAGWVGSKCQRPCQDVYKACPYWEKEGRCVWTRKYTKFFLENCPVTCKECIYNLKTIPPGLPLPPYLELLKQLIGEWDLNSDDSINYPVNFAKGGYNKVLRIMLTQVPLFDTPSLNYTYATFHIFSICQFEHIEFAYHLFSGFARSKEDSNDIQEEKGFIWVRPAKSPTREVAYMITTNSGISMLQEGHLKNNYIQLHTVHDANHPYSRCEQPYLRNEHTFSWNDHQLTETFKDDSGRVHFKTYVKRVS</sequence>
<dbReference type="PANTHER" id="PTHR15854">
    <property type="entry name" value="THAP4 PROTEIN"/>
    <property type="match status" value="1"/>
</dbReference>
<keyword evidence="6" id="KW-1185">Reference proteome</keyword>
<dbReference type="PROSITE" id="PS51670">
    <property type="entry name" value="SHKT"/>
    <property type="match status" value="1"/>
</dbReference>
<reference evidence="5 6" key="1">
    <citation type="submission" date="2015-01" db="EMBL/GenBank/DDBJ databases">
        <title>Evolution of Trichinella species and genotypes.</title>
        <authorList>
            <person name="Korhonen P.K."/>
            <person name="Edoardo P."/>
            <person name="Giuseppe L.R."/>
            <person name="Gasser R.B."/>
        </authorList>
    </citation>
    <scope>NUCLEOTIDE SEQUENCE [LARGE SCALE GENOMIC DNA]</scope>
    <source>
        <strain evidence="5">ISS37</strain>
    </source>
</reference>
<name>A0A0V0SPJ0_9BILA</name>
<dbReference type="SUPFAM" id="SSF50814">
    <property type="entry name" value="Lipocalins"/>
    <property type="match status" value="1"/>
</dbReference>
<dbReference type="AlphaFoldDB" id="A0A0V0SPJ0"/>
<dbReference type="Gene3D" id="2.40.128.20">
    <property type="match status" value="1"/>
</dbReference>
<dbReference type="InterPro" id="IPR014878">
    <property type="entry name" value="THAP4-like_heme-bd"/>
</dbReference>
<comment type="catalytic activity">
    <reaction evidence="1">
        <text>peroxynitrite = nitrate</text>
        <dbReference type="Rhea" id="RHEA:63116"/>
        <dbReference type="ChEBI" id="CHEBI:17632"/>
        <dbReference type="ChEBI" id="CHEBI:25941"/>
    </reaction>
    <physiologicalReaction direction="left-to-right" evidence="1">
        <dbReference type="Rhea" id="RHEA:63117"/>
    </physiologicalReaction>
</comment>
<evidence type="ECO:0000313" key="6">
    <source>
        <dbReference type="Proteomes" id="UP000054630"/>
    </source>
</evidence>
<dbReference type="InterPro" id="IPR045165">
    <property type="entry name" value="Nitrobindin"/>
</dbReference>
<accession>A0A0V0SPJ0</accession>
<dbReference type="OrthoDB" id="58529at2759"/>
<dbReference type="PANTHER" id="PTHR15854:SF4">
    <property type="entry name" value="PEROXYNITRITE ISOMERASE THAP4"/>
    <property type="match status" value="1"/>
</dbReference>
<dbReference type="InterPro" id="IPR003582">
    <property type="entry name" value="ShKT_dom"/>
</dbReference>
<protein>
    <submittedName>
        <fullName evidence="5">Protein male abnormal 7</fullName>
    </submittedName>
</protein>
<feature type="chain" id="PRO_5006869030" evidence="3">
    <location>
        <begin position="31"/>
        <end position="296"/>
    </location>
</feature>